<comment type="caution">
    <text evidence="1">The sequence shown here is derived from an EMBL/GenBank/DDBJ whole genome shotgun (WGS) entry which is preliminary data.</text>
</comment>
<name>A0ABW4L1H1_9BURK</name>
<organism evidence="1 2">
    <name type="scientific">Ottowia flava</name>
    <dbReference type="NCBI Taxonomy" id="2675430"/>
    <lineage>
        <taxon>Bacteria</taxon>
        <taxon>Pseudomonadati</taxon>
        <taxon>Pseudomonadota</taxon>
        <taxon>Betaproteobacteria</taxon>
        <taxon>Burkholderiales</taxon>
        <taxon>Comamonadaceae</taxon>
        <taxon>Ottowia</taxon>
    </lineage>
</organism>
<protein>
    <submittedName>
        <fullName evidence="1">Uncharacterized protein</fullName>
    </submittedName>
</protein>
<proteinExistence type="predicted"/>
<dbReference type="RefSeq" id="WP_147913194.1">
    <property type="nucleotide sequence ID" value="NZ_JBHUEJ010000044.1"/>
</dbReference>
<sequence length="62" mass="6618">MGAHAVCTNPATSAGSFGFYPWMDASKTWYGIVARADQSGSGFDSFQCGQLIRSAWMQGVAH</sequence>
<evidence type="ECO:0000313" key="2">
    <source>
        <dbReference type="Proteomes" id="UP001597304"/>
    </source>
</evidence>
<keyword evidence="2" id="KW-1185">Reference proteome</keyword>
<evidence type="ECO:0000313" key="1">
    <source>
        <dbReference type="EMBL" id="MFD1712495.1"/>
    </source>
</evidence>
<dbReference type="EMBL" id="JBHUEJ010000044">
    <property type="protein sequence ID" value="MFD1712495.1"/>
    <property type="molecule type" value="Genomic_DNA"/>
</dbReference>
<reference evidence="2" key="1">
    <citation type="journal article" date="2019" name="Int. J. Syst. Evol. Microbiol.">
        <title>The Global Catalogue of Microorganisms (GCM) 10K type strain sequencing project: providing services to taxonomists for standard genome sequencing and annotation.</title>
        <authorList>
            <consortium name="The Broad Institute Genomics Platform"/>
            <consortium name="The Broad Institute Genome Sequencing Center for Infectious Disease"/>
            <person name="Wu L."/>
            <person name="Ma J."/>
        </authorList>
    </citation>
    <scope>NUCLEOTIDE SEQUENCE [LARGE SCALE GENOMIC DNA]</scope>
    <source>
        <strain evidence="2">LMG 29247</strain>
    </source>
</reference>
<dbReference type="Proteomes" id="UP001597304">
    <property type="component" value="Unassembled WGS sequence"/>
</dbReference>
<gene>
    <name evidence="1" type="ORF">ACFSF0_17995</name>
</gene>
<accession>A0ABW4L1H1</accession>